<dbReference type="GO" id="GO:0000287">
    <property type="term" value="F:magnesium ion binding"/>
    <property type="evidence" value="ECO:0007669"/>
    <property type="project" value="InterPro"/>
</dbReference>
<dbReference type="InterPro" id="IPR004531">
    <property type="entry name" value="Phe-tRNA-synth_IIc_bsu_arc_euk"/>
</dbReference>
<dbReference type="Pfam" id="PF18262">
    <property type="entry name" value="PhetRS_B1"/>
    <property type="match status" value="1"/>
</dbReference>
<evidence type="ECO:0000256" key="6">
    <source>
        <dbReference type="ARBA" id="ARBA00022490"/>
    </source>
</evidence>
<evidence type="ECO:0000256" key="8">
    <source>
        <dbReference type="ARBA" id="ARBA00022723"/>
    </source>
</evidence>
<dbReference type="GO" id="GO:0005524">
    <property type="term" value="F:ATP binding"/>
    <property type="evidence" value="ECO:0007669"/>
    <property type="project" value="UniProtKB-KW"/>
</dbReference>
<reference evidence="18 19" key="2">
    <citation type="journal article" date="2012" name="Open Biol.">
        <title>Characteristics of nucleosomes and linker DNA regions on the genome of the basidiomycete Mixia osmundae revealed by mono- and dinucleosome mapping.</title>
        <authorList>
            <person name="Nishida H."/>
            <person name="Kondo S."/>
            <person name="Matsumoto T."/>
            <person name="Suzuki Y."/>
            <person name="Yoshikawa H."/>
            <person name="Taylor T.D."/>
            <person name="Sugiyama J."/>
        </authorList>
    </citation>
    <scope>NUCLEOTIDE SEQUENCE [LARGE SCALE GENOMIC DNA]</scope>
    <source>
        <strain evidence="19">CBS 9802 / IAM 14324 / JCM 22182 / KY 12970</strain>
    </source>
</reference>
<dbReference type="Gene3D" id="3.50.40.10">
    <property type="entry name" value="Phenylalanyl-trna Synthetase, Chain B, domain 3"/>
    <property type="match status" value="1"/>
</dbReference>
<keyword evidence="10" id="KW-0067">ATP-binding</keyword>
<organism evidence="18 19">
    <name type="scientific">Mixia osmundae (strain CBS 9802 / IAM 14324 / JCM 22182 / KY 12970)</name>
    <dbReference type="NCBI Taxonomy" id="764103"/>
    <lineage>
        <taxon>Eukaryota</taxon>
        <taxon>Fungi</taxon>
        <taxon>Dikarya</taxon>
        <taxon>Basidiomycota</taxon>
        <taxon>Pucciniomycotina</taxon>
        <taxon>Mixiomycetes</taxon>
        <taxon>Mixiales</taxon>
        <taxon>Mixiaceae</taxon>
        <taxon>Mixia</taxon>
    </lineage>
</organism>
<evidence type="ECO:0000313" key="18">
    <source>
        <dbReference type="EMBL" id="GAA97666.1"/>
    </source>
</evidence>
<evidence type="ECO:0000259" key="17">
    <source>
        <dbReference type="PROSITE" id="PS51483"/>
    </source>
</evidence>
<evidence type="ECO:0000256" key="11">
    <source>
        <dbReference type="ARBA" id="ARBA00022842"/>
    </source>
</evidence>
<dbReference type="NCBIfam" id="TIGR00471">
    <property type="entry name" value="pheT_arch"/>
    <property type="match status" value="1"/>
</dbReference>
<comment type="subcellular location">
    <subcellularLocation>
        <location evidence="2">Cytoplasm</location>
    </subcellularLocation>
</comment>
<dbReference type="GO" id="GO:0004826">
    <property type="term" value="F:phenylalanine-tRNA ligase activity"/>
    <property type="evidence" value="ECO:0007669"/>
    <property type="project" value="UniProtKB-EC"/>
</dbReference>
<comment type="caution">
    <text evidence="18">The sequence shown here is derived from an EMBL/GenBank/DDBJ whole genome shotgun (WGS) entry which is preliminary data.</text>
</comment>
<dbReference type="HOGENOM" id="CLU_020279_2_0_1"/>
<evidence type="ECO:0000256" key="13">
    <source>
        <dbReference type="ARBA" id="ARBA00023146"/>
    </source>
</evidence>
<dbReference type="InterPro" id="IPR005147">
    <property type="entry name" value="tRNA_synthase_B5-dom"/>
</dbReference>
<dbReference type="OMA" id="FPGRCAN"/>
<dbReference type="SMART" id="SM00873">
    <property type="entry name" value="B3_4"/>
    <property type="match status" value="1"/>
</dbReference>
<evidence type="ECO:0000256" key="10">
    <source>
        <dbReference type="ARBA" id="ARBA00022840"/>
    </source>
</evidence>
<dbReference type="GO" id="GO:0003723">
    <property type="term" value="F:RNA binding"/>
    <property type="evidence" value="ECO:0007669"/>
    <property type="project" value="InterPro"/>
</dbReference>
<keyword evidence="19" id="KW-1185">Reference proteome</keyword>
<feature type="compositionally biased region" description="Low complexity" evidence="16">
    <location>
        <begin position="565"/>
        <end position="577"/>
    </location>
</feature>
<dbReference type="AlphaFoldDB" id="G7E4A6"/>
<evidence type="ECO:0000256" key="3">
    <source>
        <dbReference type="ARBA" id="ARBA00007438"/>
    </source>
</evidence>
<dbReference type="Pfam" id="PF17759">
    <property type="entry name" value="tRNA_synthFbeta"/>
    <property type="match status" value="1"/>
</dbReference>
<dbReference type="EC" id="6.1.1.20" evidence="5"/>
<dbReference type="RefSeq" id="XP_014568320.1">
    <property type="nucleotide sequence ID" value="XM_014712834.1"/>
</dbReference>
<evidence type="ECO:0000256" key="12">
    <source>
        <dbReference type="ARBA" id="ARBA00022917"/>
    </source>
</evidence>
<comment type="cofactor">
    <cofactor evidence="1">
        <name>Mg(2+)</name>
        <dbReference type="ChEBI" id="CHEBI:18420"/>
    </cofactor>
</comment>
<evidence type="ECO:0000256" key="16">
    <source>
        <dbReference type="SAM" id="MobiDB-lite"/>
    </source>
</evidence>
<dbReference type="GO" id="GO:0009328">
    <property type="term" value="C:phenylalanine-tRNA ligase complex"/>
    <property type="evidence" value="ECO:0007669"/>
    <property type="project" value="TreeGrafter"/>
</dbReference>
<sequence length="682" mass="76243">MPTISVDKVSFLESLGKRYTTAEFDEVCFEYGLELDEDTEQTLPDEKPYKLKIEVPANRYDLLCFEGLSRALRIFLGIAERPKYTCLPWDSRTCRTLRVSRECAAIRPFAAGAILRGVTFTQARYDSFIDLQDKLHGNLARKRTLVAIGTHDLAHIAEGDIDYQALPPQQIKFAPLNKQEAMTAPDMMTLFETDRHLSRYLHIIKDSPVYPVFFDSKRTVLSMPPIINSNATKITLQTRDIFIDLSATDETKLEVVTNVMATMFSEYCERPFVVEPVKVVYPDGREVITPNFAPTTFDVSSRYINSCTGLALKRDELTKLLERMGSEVRPATSAAAPDDLITVDVPPSRPDILQQCDLMEEVAIAYGFNNIKKTFPPTNTVAVPLPVNKLADIVRRECAYSGWVEMLPLILCSHDENFGHLNRTDDGKTAIVLENPKTVEYQIVRTSLLPGLLKSLRENKQHTLPMRLFEVSDVAFKDASQERKARNRRKAAALYCGHRAAFEIAQGLLDRLMLILGVKPSADANGGASYHLKPSQDATYFPGRSAEIIYRAPTSTGQLSHLMDASSTSEETEAAAAKQQVKPATHRGDDGPLGSLRDALTSALPVGHSKDIVVGTIGILHPSVLQKYSIDYPCTSFELDLECFLGYIPSAAIVYVRRRAVTTMAEEKKTYWRRVNVMSDLI</sequence>
<protein>
    <recommendedName>
        <fullName evidence="5">phenylalanine--tRNA ligase</fullName>
        <ecNumber evidence="5">6.1.1.20</ecNumber>
    </recommendedName>
    <alternativeName>
        <fullName evidence="14">Phenylalanyl-tRNA synthetase beta subunit</fullName>
    </alternativeName>
</protein>
<dbReference type="InterPro" id="IPR045060">
    <property type="entry name" value="Phe-tRNA-ligase_IIc_bsu"/>
</dbReference>
<dbReference type="PROSITE" id="PS51483">
    <property type="entry name" value="B5"/>
    <property type="match status" value="1"/>
</dbReference>
<dbReference type="Pfam" id="PF03483">
    <property type="entry name" value="B3_4"/>
    <property type="match status" value="1"/>
</dbReference>
<dbReference type="GO" id="GO:0006432">
    <property type="term" value="P:phenylalanyl-tRNA aminoacylation"/>
    <property type="evidence" value="ECO:0007669"/>
    <property type="project" value="InterPro"/>
</dbReference>
<dbReference type="SMART" id="SM00874">
    <property type="entry name" value="B5"/>
    <property type="match status" value="1"/>
</dbReference>
<evidence type="ECO:0000256" key="15">
    <source>
        <dbReference type="ARBA" id="ARBA00049255"/>
    </source>
</evidence>
<reference evidence="18 19" key="1">
    <citation type="journal article" date="2011" name="J. Gen. Appl. Microbiol.">
        <title>Draft genome sequencing of the enigmatic basidiomycete Mixia osmundae.</title>
        <authorList>
            <person name="Nishida H."/>
            <person name="Nagatsuka Y."/>
            <person name="Sugiyama J."/>
        </authorList>
    </citation>
    <scope>NUCLEOTIDE SEQUENCE [LARGE SCALE GENOMIC DNA]</scope>
    <source>
        <strain evidence="19">CBS 9802 / IAM 14324 / JCM 22182 / KY 12970</strain>
    </source>
</reference>
<proteinExistence type="inferred from homology"/>
<keyword evidence="12" id="KW-0648">Protein biosynthesis</keyword>
<name>G7E4A6_MIXOS</name>
<dbReference type="FunCoup" id="G7E4A6">
    <property type="interactions" value="585"/>
</dbReference>
<dbReference type="InParanoid" id="G7E4A6"/>
<comment type="catalytic activity">
    <reaction evidence="15">
        <text>tRNA(Phe) + L-phenylalanine + ATP = L-phenylalanyl-tRNA(Phe) + AMP + diphosphate + H(+)</text>
        <dbReference type="Rhea" id="RHEA:19413"/>
        <dbReference type="Rhea" id="RHEA-COMP:9668"/>
        <dbReference type="Rhea" id="RHEA-COMP:9699"/>
        <dbReference type="ChEBI" id="CHEBI:15378"/>
        <dbReference type="ChEBI" id="CHEBI:30616"/>
        <dbReference type="ChEBI" id="CHEBI:33019"/>
        <dbReference type="ChEBI" id="CHEBI:58095"/>
        <dbReference type="ChEBI" id="CHEBI:78442"/>
        <dbReference type="ChEBI" id="CHEBI:78531"/>
        <dbReference type="ChEBI" id="CHEBI:456215"/>
        <dbReference type="EC" id="6.1.1.20"/>
    </reaction>
</comment>
<dbReference type="PANTHER" id="PTHR10947">
    <property type="entry name" value="PHENYLALANYL-TRNA SYNTHETASE BETA CHAIN AND LEUCINE-RICH REPEAT-CONTAINING PROTEIN 47"/>
    <property type="match status" value="1"/>
</dbReference>
<evidence type="ECO:0000256" key="9">
    <source>
        <dbReference type="ARBA" id="ARBA00022741"/>
    </source>
</evidence>
<gene>
    <name evidence="18" type="primary">Mo04344</name>
    <name evidence="18" type="ORF">E5Q_04344</name>
</gene>
<keyword evidence="8" id="KW-0479">Metal-binding</keyword>
<evidence type="ECO:0000256" key="7">
    <source>
        <dbReference type="ARBA" id="ARBA00022598"/>
    </source>
</evidence>
<evidence type="ECO:0000256" key="2">
    <source>
        <dbReference type="ARBA" id="ARBA00004496"/>
    </source>
</evidence>
<dbReference type="eggNOG" id="KOG2472">
    <property type="taxonomic scope" value="Eukaryota"/>
</dbReference>
<evidence type="ECO:0000256" key="5">
    <source>
        <dbReference type="ARBA" id="ARBA00012814"/>
    </source>
</evidence>
<feature type="domain" description="B5" evidence="17">
    <location>
        <begin position="292"/>
        <end position="373"/>
    </location>
</feature>
<dbReference type="InterPro" id="IPR005146">
    <property type="entry name" value="B3/B4_tRNA-bd"/>
</dbReference>
<dbReference type="EMBL" id="BABT02000129">
    <property type="protein sequence ID" value="GAA97666.1"/>
    <property type="molecule type" value="Genomic_DNA"/>
</dbReference>
<keyword evidence="9" id="KW-0547">Nucleotide-binding</keyword>
<dbReference type="InterPro" id="IPR041616">
    <property type="entry name" value="PheRS_beta_core"/>
</dbReference>
<feature type="region of interest" description="Disordered" evidence="16">
    <location>
        <begin position="564"/>
        <end position="592"/>
    </location>
</feature>
<dbReference type="InterPro" id="IPR009061">
    <property type="entry name" value="DNA-bd_dom_put_sf"/>
</dbReference>
<accession>G7E4A6</accession>
<dbReference type="PANTHER" id="PTHR10947:SF0">
    <property type="entry name" value="PHENYLALANINE--TRNA LIGASE BETA SUBUNIT"/>
    <property type="match status" value="1"/>
</dbReference>
<dbReference type="Proteomes" id="UP000009131">
    <property type="component" value="Unassembled WGS sequence"/>
</dbReference>
<dbReference type="InterPro" id="IPR040659">
    <property type="entry name" value="PhetRS_B1"/>
</dbReference>
<dbReference type="Pfam" id="PF03484">
    <property type="entry name" value="B5"/>
    <property type="match status" value="1"/>
</dbReference>
<dbReference type="InterPro" id="IPR020825">
    <property type="entry name" value="Phe-tRNA_synthase-like_B3/B4"/>
</dbReference>
<comment type="subunit">
    <text evidence="4">Tetramer of two alpha and two beta subunits.</text>
</comment>
<comment type="similarity">
    <text evidence="3">Belongs to the phenylalanyl-tRNA synthetase beta subunit family. Type 2 subfamily.</text>
</comment>
<evidence type="ECO:0000256" key="1">
    <source>
        <dbReference type="ARBA" id="ARBA00001946"/>
    </source>
</evidence>
<dbReference type="FunFam" id="3.50.40.10:FF:000002">
    <property type="entry name" value="phenylalanine--tRNA ligase beta subunit"/>
    <property type="match status" value="1"/>
</dbReference>
<keyword evidence="7" id="KW-0436">Ligase</keyword>
<dbReference type="Gene3D" id="3.30.930.10">
    <property type="entry name" value="Bira Bifunctional Protein, Domain 2"/>
    <property type="match status" value="1"/>
</dbReference>
<keyword evidence="6" id="KW-0963">Cytoplasm</keyword>
<dbReference type="CDD" id="cd00769">
    <property type="entry name" value="PheRS_beta_core"/>
    <property type="match status" value="1"/>
</dbReference>
<dbReference type="SUPFAM" id="SSF46955">
    <property type="entry name" value="Putative DNA-binding domain"/>
    <property type="match status" value="2"/>
</dbReference>
<evidence type="ECO:0000256" key="4">
    <source>
        <dbReference type="ARBA" id="ARBA00011209"/>
    </source>
</evidence>
<keyword evidence="11" id="KW-0460">Magnesium</keyword>
<dbReference type="STRING" id="764103.G7E4A6"/>
<dbReference type="Gene3D" id="3.30.56.10">
    <property type="match status" value="2"/>
</dbReference>
<evidence type="ECO:0000256" key="14">
    <source>
        <dbReference type="ARBA" id="ARBA00033189"/>
    </source>
</evidence>
<keyword evidence="13" id="KW-0030">Aminoacyl-tRNA synthetase</keyword>
<evidence type="ECO:0000313" key="19">
    <source>
        <dbReference type="Proteomes" id="UP000009131"/>
    </source>
</evidence>
<dbReference type="SUPFAM" id="SSF55681">
    <property type="entry name" value="Class II aaRS and biotin synthetases"/>
    <property type="match status" value="1"/>
</dbReference>
<dbReference type="OrthoDB" id="1698572at2759"/>
<dbReference type="InterPro" id="IPR045864">
    <property type="entry name" value="aa-tRNA-synth_II/BPL/LPL"/>
</dbReference>